<dbReference type="Ensembl" id="ENSMALT00000001470.1">
    <property type="protein sequence ID" value="ENSMALP00000001424.1"/>
    <property type="gene ID" value="ENSMALG00000001082.1"/>
</dbReference>
<feature type="region of interest" description="Disordered" evidence="4">
    <location>
        <begin position="773"/>
        <end position="904"/>
    </location>
</feature>
<reference evidence="6" key="1">
    <citation type="submission" date="2025-08" db="UniProtKB">
        <authorList>
            <consortium name="Ensembl"/>
        </authorList>
    </citation>
    <scope>IDENTIFICATION</scope>
</reference>
<dbReference type="PANTHER" id="PTHR10903">
    <property type="entry name" value="GTPASE, IMAP FAMILY MEMBER-RELATED"/>
    <property type="match status" value="1"/>
</dbReference>
<proteinExistence type="inferred from homology"/>
<keyword evidence="2" id="KW-0547">Nucleotide-binding</keyword>
<dbReference type="PANTHER" id="PTHR10903:SF170">
    <property type="entry name" value="GTPASE IMAP FAMILY MEMBER 7"/>
    <property type="match status" value="1"/>
</dbReference>
<dbReference type="FunFam" id="3.40.50.300:FF:000366">
    <property type="entry name" value="GTPase, IMAP family member 2"/>
    <property type="match status" value="1"/>
</dbReference>
<evidence type="ECO:0000313" key="7">
    <source>
        <dbReference type="Proteomes" id="UP000261600"/>
    </source>
</evidence>
<feature type="region of interest" description="Disordered" evidence="4">
    <location>
        <begin position="1035"/>
        <end position="1059"/>
    </location>
</feature>
<feature type="domain" description="AIG1-type G" evidence="5">
    <location>
        <begin position="292"/>
        <end position="482"/>
    </location>
</feature>
<keyword evidence="7" id="KW-1185">Reference proteome</keyword>
<name>A0A3Q3IEN7_MONAL</name>
<organism evidence="6 7">
    <name type="scientific">Monopterus albus</name>
    <name type="common">Swamp eel</name>
    <dbReference type="NCBI Taxonomy" id="43700"/>
    <lineage>
        <taxon>Eukaryota</taxon>
        <taxon>Metazoa</taxon>
        <taxon>Chordata</taxon>
        <taxon>Craniata</taxon>
        <taxon>Vertebrata</taxon>
        <taxon>Euteleostomi</taxon>
        <taxon>Actinopterygii</taxon>
        <taxon>Neopterygii</taxon>
        <taxon>Teleostei</taxon>
        <taxon>Neoteleostei</taxon>
        <taxon>Acanthomorphata</taxon>
        <taxon>Anabantaria</taxon>
        <taxon>Synbranchiformes</taxon>
        <taxon>Synbranchidae</taxon>
        <taxon>Monopterus</taxon>
    </lineage>
</organism>
<accession>A0A3Q3IEN7</accession>
<dbReference type="STRING" id="43700.ENSMALP00000001424"/>
<evidence type="ECO:0000256" key="2">
    <source>
        <dbReference type="ARBA" id="ARBA00022741"/>
    </source>
</evidence>
<dbReference type="GO" id="GO:0005525">
    <property type="term" value="F:GTP binding"/>
    <property type="evidence" value="ECO:0007669"/>
    <property type="project" value="UniProtKB-KW"/>
</dbReference>
<dbReference type="InterPro" id="IPR027417">
    <property type="entry name" value="P-loop_NTPase"/>
</dbReference>
<sequence>MQRPLLGDLFSKCQHRLLWQTNLERPELLTVMGQIVKENNGDHVTCDVFEDAKADLPGGHGSLKQGGAVIANLDPVRTVGLSAIGSAKSRAADLLRWMFTSHTPSPVDSRIKQLSVFRIVLVGKDGAKKTKLANFITEDQGFHFKIETSVQQCVATSGEWRGNSVIVVKAPDMFSLSEQMVRSQVKSCVRLCPPGPDVLLLVKPSKFSAENKQRLEFILSLFAPDAFKRSLVVMTDKESKQSSTMNQLLEECGGRQYNMFESHREQLMQKIEKIVDQNQGAFLSAEEPMRPKPALNLVVCGRGGAGKTSAAKAILGQTELSSVSNSPECVKHQAEVCECRVSLVQLPALYGKPLIAVMEESLKCISLCGPEGVHAFLLVLPVGPLTDDDKGELETIRETFGSRVRDFTMILFTVESDPTAPAVVDFVKKSRDIQELSQSCGGRCVVLSIKEGQQVSELLRTVDMISTEGSRCFTQDMFSRAQMEKFINLKAELSLKHKNEMETTDRIQSRESLRMVLIGKTGSGKTATANTILGETHFISKPSQKSITKFCQKASGAIDGQPVVVVDTPGLFDTTLSNDEVEEELVKCISMLAPGPHVILLVLQIGRFTREEKETVELIKKYFGKKSGNYIIVTFTRGDELKDQTFESYLTEDCDDIVIKLLHDCGDRYHVFNNNDLKDRTQVSELLTKVRSMVKENGGSCYTSEMFQEAEAAIKHEIERILKEKEEEMQRQKEELEQKHEEKIQAMNKRMEEERAEIEEERKLRKKQLEEMKENINKEREERKKEQELREGEDMKRKEQDQLKRREWEQERETLEKKIKSESEEKETIDRKLEQSRKEMEEKREAWEKERKEWWEKRHQEDEEEDRKRIEQEKLQQQKWEHERENLEKKIKSESERKQTIDRKLEQVKKEMEEKREAWEKERKDWWEKRHQEGEERQQEEKRRVRKLQDEYEQEREKYEEKRKEEDKLRREQEEKERKELEEKYKKDMDDMKKSYEEEARKQAEEFNEFRKKYTKDFAALVEKHMEEIKELKLRHERQMQETEGRHSKEYDLLGNLSNHKEKQLKEEIDNLKNKHDREIKDLKEQAKSRCTIM</sequence>
<keyword evidence="3" id="KW-0342">GTP-binding</keyword>
<protein>
    <recommendedName>
        <fullName evidence="5">AIG1-type G domain-containing protein</fullName>
    </recommendedName>
</protein>
<comment type="similarity">
    <text evidence="1">Belongs to the TRAFAC class TrmE-Era-EngA-EngB-Septin-like GTPase superfamily. AIG1/Toc34/Toc159-like paraseptin GTPase family. IAN subfamily.</text>
</comment>
<evidence type="ECO:0000256" key="3">
    <source>
        <dbReference type="ARBA" id="ARBA00023134"/>
    </source>
</evidence>
<dbReference type="Proteomes" id="UP000261600">
    <property type="component" value="Unplaced"/>
</dbReference>
<evidence type="ECO:0000256" key="4">
    <source>
        <dbReference type="SAM" id="MobiDB-lite"/>
    </source>
</evidence>
<dbReference type="Pfam" id="PF04548">
    <property type="entry name" value="AIG1"/>
    <property type="match status" value="3"/>
</dbReference>
<dbReference type="SUPFAM" id="SSF52540">
    <property type="entry name" value="P-loop containing nucleoside triphosphate hydrolases"/>
    <property type="match status" value="3"/>
</dbReference>
<feature type="region of interest" description="Disordered" evidence="4">
    <location>
        <begin position="930"/>
        <end position="991"/>
    </location>
</feature>
<feature type="domain" description="AIG1-type G" evidence="5">
    <location>
        <begin position="510"/>
        <end position="711"/>
    </location>
</feature>
<feature type="compositionally biased region" description="Basic and acidic residues" evidence="4">
    <location>
        <begin position="1035"/>
        <end position="1052"/>
    </location>
</feature>
<dbReference type="AlphaFoldDB" id="A0A3Q3IEN7"/>
<evidence type="ECO:0000313" key="6">
    <source>
        <dbReference type="Ensembl" id="ENSMALP00000001424.1"/>
    </source>
</evidence>
<evidence type="ECO:0000259" key="5">
    <source>
        <dbReference type="PROSITE" id="PS51720"/>
    </source>
</evidence>
<dbReference type="Gene3D" id="3.40.50.300">
    <property type="entry name" value="P-loop containing nucleotide triphosphate hydrolases"/>
    <property type="match status" value="3"/>
</dbReference>
<evidence type="ECO:0000256" key="1">
    <source>
        <dbReference type="ARBA" id="ARBA00008535"/>
    </source>
</evidence>
<dbReference type="PROSITE" id="PS51720">
    <property type="entry name" value="G_AIG1"/>
    <property type="match status" value="2"/>
</dbReference>
<reference evidence="6" key="2">
    <citation type="submission" date="2025-09" db="UniProtKB">
        <authorList>
            <consortium name="Ensembl"/>
        </authorList>
    </citation>
    <scope>IDENTIFICATION</scope>
</reference>
<dbReference type="InterPro" id="IPR006703">
    <property type="entry name" value="G_AIG1"/>
</dbReference>
<dbReference type="CDD" id="cd01852">
    <property type="entry name" value="AIG1"/>
    <property type="match status" value="1"/>
</dbReference>
<dbReference type="InterPro" id="IPR045058">
    <property type="entry name" value="GIMA/IAN/Toc"/>
</dbReference>